<dbReference type="PANTHER" id="PTHR30408:SF12">
    <property type="entry name" value="TYPE I RESTRICTION ENZYME MJAVIII SPECIFICITY SUBUNIT"/>
    <property type="match status" value="1"/>
</dbReference>
<dbReference type="AlphaFoldDB" id="A0A318K664"/>
<protein>
    <submittedName>
        <fullName evidence="5">Type I restriction enzyme S subunit</fullName>
    </submittedName>
</protein>
<keyword evidence="3" id="KW-0238">DNA-binding</keyword>
<dbReference type="CDD" id="cd17256">
    <property type="entry name" value="RMtype1_S_EcoJA65PI-TRD1-CR1_like"/>
    <property type="match status" value="1"/>
</dbReference>
<reference evidence="5 6" key="1">
    <citation type="submission" date="2018-05" db="EMBL/GenBank/DDBJ databases">
        <title>Genomic Encyclopedia of Type Strains, Phase IV (KMG-IV): sequencing the most valuable type-strain genomes for metagenomic binning, comparative biology and taxonomic classification.</title>
        <authorList>
            <person name="Goeker M."/>
        </authorList>
    </citation>
    <scope>NUCLEOTIDE SEQUENCE [LARGE SCALE GENOMIC DNA]</scope>
    <source>
        <strain evidence="5 6">DSM 44704</strain>
    </source>
</reference>
<evidence type="ECO:0000259" key="4">
    <source>
        <dbReference type="Pfam" id="PF01420"/>
    </source>
</evidence>
<gene>
    <name evidence="5" type="ORF">DFR70_102207</name>
</gene>
<dbReference type="OrthoDB" id="3197085at2"/>
<dbReference type="PANTHER" id="PTHR30408">
    <property type="entry name" value="TYPE-1 RESTRICTION ENZYME ECOKI SPECIFICITY PROTEIN"/>
    <property type="match status" value="1"/>
</dbReference>
<name>A0A318K664_9NOCA</name>
<evidence type="ECO:0000256" key="1">
    <source>
        <dbReference type="ARBA" id="ARBA00010923"/>
    </source>
</evidence>
<evidence type="ECO:0000313" key="6">
    <source>
        <dbReference type="Proteomes" id="UP000247569"/>
    </source>
</evidence>
<keyword evidence="6" id="KW-1185">Reference proteome</keyword>
<dbReference type="SUPFAM" id="SSF116734">
    <property type="entry name" value="DNA methylase specificity domain"/>
    <property type="match status" value="2"/>
</dbReference>
<comment type="similarity">
    <text evidence="1">Belongs to the type-I restriction system S methylase family.</text>
</comment>
<proteinExistence type="inferred from homology"/>
<organism evidence="5 6">
    <name type="scientific">Nocardia tenerifensis</name>
    <dbReference type="NCBI Taxonomy" id="228006"/>
    <lineage>
        <taxon>Bacteria</taxon>
        <taxon>Bacillati</taxon>
        <taxon>Actinomycetota</taxon>
        <taxon>Actinomycetes</taxon>
        <taxon>Mycobacteriales</taxon>
        <taxon>Nocardiaceae</taxon>
        <taxon>Nocardia</taxon>
    </lineage>
</organism>
<dbReference type="InterPro" id="IPR052021">
    <property type="entry name" value="Type-I_RS_S_subunit"/>
</dbReference>
<dbReference type="Proteomes" id="UP000247569">
    <property type="component" value="Unassembled WGS sequence"/>
</dbReference>
<keyword evidence="2" id="KW-0680">Restriction system</keyword>
<dbReference type="Gene3D" id="3.90.220.20">
    <property type="entry name" value="DNA methylase specificity domains"/>
    <property type="match status" value="2"/>
</dbReference>
<evidence type="ECO:0000256" key="3">
    <source>
        <dbReference type="ARBA" id="ARBA00023125"/>
    </source>
</evidence>
<sequence length="420" mass="46388">MTIAHSIWGTRRLKLLTTKIGSGKTPSGGAETYQDSGVIFLRSQNIHFDGLRLNDVAYIDEDVHCEMRGTRVMPGDVLLNITGASLGRVTNFPEGLGEANVNQHVCIIRPSEIVDSKFLSYALASHPSQGQILSMQVGGNRDGLNFEQVGRLEIPVPEIESQRRIADFIDAETARIDKLATLRREALALLAEREMAVRDSLVDGLAQKFGEVPLRRFITRIDQGASPQCESYPRDGTEWAVLKLSSIKRGRFNAEENKRLPSDMKPNSEHEIRQGDLLVTRANTPQLVGDVAVASGDIKGLLLPDLIYRITLDSRLSSEYVAQIALSGRIRTLIESIARGSSQSMVKLRGEDIREWLIPVADEEQQESFIREAKRCASATDRAANAIRHQLDLLAERRQTLITAAVTGQLDVTTALRATA</sequence>
<dbReference type="EMBL" id="QJKF01000002">
    <property type="protein sequence ID" value="PXX68525.1"/>
    <property type="molecule type" value="Genomic_DNA"/>
</dbReference>
<evidence type="ECO:0000256" key="2">
    <source>
        <dbReference type="ARBA" id="ARBA00022747"/>
    </source>
</evidence>
<dbReference type="InterPro" id="IPR000055">
    <property type="entry name" value="Restrct_endonuc_typeI_TRD"/>
</dbReference>
<dbReference type="InterPro" id="IPR044946">
    <property type="entry name" value="Restrct_endonuc_typeI_TRD_sf"/>
</dbReference>
<dbReference type="GO" id="GO:0009307">
    <property type="term" value="P:DNA restriction-modification system"/>
    <property type="evidence" value="ECO:0007669"/>
    <property type="project" value="UniProtKB-KW"/>
</dbReference>
<dbReference type="GO" id="GO:0003677">
    <property type="term" value="F:DNA binding"/>
    <property type="evidence" value="ECO:0007669"/>
    <property type="project" value="UniProtKB-KW"/>
</dbReference>
<comment type="caution">
    <text evidence="5">The sequence shown here is derived from an EMBL/GenBank/DDBJ whole genome shotgun (WGS) entry which is preliminary data.</text>
</comment>
<dbReference type="RefSeq" id="WP_083894739.1">
    <property type="nucleotide sequence ID" value="NZ_QJKF01000002.1"/>
</dbReference>
<accession>A0A318K664</accession>
<feature type="domain" description="Type I restriction modification DNA specificity" evidence="4">
    <location>
        <begin position="70"/>
        <end position="176"/>
    </location>
</feature>
<dbReference type="Pfam" id="PF01420">
    <property type="entry name" value="Methylase_S"/>
    <property type="match status" value="1"/>
</dbReference>
<evidence type="ECO:0000313" key="5">
    <source>
        <dbReference type="EMBL" id="PXX68525.1"/>
    </source>
</evidence>